<reference evidence="2 3" key="1">
    <citation type="submission" date="2022-04" db="EMBL/GenBank/DDBJ databases">
        <title>Genome draft of Actinomadura sp. ATCC 31491.</title>
        <authorList>
            <person name="Shi X."/>
            <person name="Du Y."/>
        </authorList>
    </citation>
    <scope>NUCLEOTIDE SEQUENCE [LARGE SCALE GENOMIC DNA]</scope>
    <source>
        <strain evidence="2 3">ATCC 31491</strain>
    </source>
</reference>
<proteinExistence type="predicted"/>
<evidence type="ECO:0000256" key="1">
    <source>
        <dbReference type="SAM" id="MobiDB-lite"/>
    </source>
</evidence>
<evidence type="ECO:0008006" key="4">
    <source>
        <dbReference type="Google" id="ProtNLM"/>
    </source>
</evidence>
<protein>
    <recommendedName>
        <fullName evidence="4">Pentapeptide repeat-containing protein</fullName>
    </recommendedName>
</protein>
<comment type="caution">
    <text evidence="2">The sequence shown here is derived from an EMBL/GenBank/DDBJ whole genome shotgun (WGS) entry which is preliminary data.</text>
</comment>
<dbReference type="Proteomes" id="UP001317259">
    <property type="component" value="Unassembled WGS sequence"/>
</dbReference>
<dbReference type="EMBL" id="JAKRKC020000001">
    <property type="protein sequence ID" value="MCK2212375.1"/>
    <property type="molecule type" value="Genomic_DNA"/>
</dbReference>
<organism evidence="2 3">
    <name type="scientific">Actinomadura luzonensis</name>
    <dbReference type="NCBI Taxonomy" id="2805427"/>
    <lineage>
        <taxon>Bacteria</taxon>
        <taxon>Bacillati</taxon>
        <taxon>Actinomycetota</taxon>
        <taxon>Actinomycetes</taxon>
        <taxon>Streptosporangiales</taxon>
        <taxon>Thermomonosporaceae</taxon>
        <taxon>Actinomadura</taxon>
    </lineage>
</organism>
<gene>
    <name evidence="2" type="ORF">MF672_000960</name>
</gene>
<evidence type="ECO:0000313" key="2">
    <source>
        <dbReference type="EMBL" id="MCK2212375.1"/>
    </source>
</evidence>
<accession>A0ABT0FJ93</accession>
<evidence type="ECO:0000313" key="3">
    <source>
        <dbReference type="Proteomes" id="UP001317259"/>
    </source>
</evidence>
<feature type="compositionally biased region" description="Polar residues" evidence="1">
    <location>
        <begin position="324"/>
        <end position="346"/>
    </location>
</feature>
<name>A0ABT0FJ93_9ACTN</name>
<feature type="region of interest" description="Disordered" evidence="1">
    <location>
        <begin position="311"/>
        <end position="374"/>
    </location>
</feature>
<keyword evidence="3" id="KW-1185">Reference proteome</keyword>
<sequence length="374" mass="39662">MDDATIDGHGDRGFLADNIQVAGRLWAQDLVIKGTFQIHNGEVSGSISLWGATFHTPDGHALRLGGLRCRGGLFCSDGFRAVGAIRAIGVELSHLTLRNATLTSSTDLALDLTDARIARLDAAENLRVTGVLCLRNARISGTADLTGAVLDAGVDHTAIDAVALEVGDSLVLSRVHATGGLDLLTARIYLHDTKVSARGKQIAFRGSRIKVGADLFAKHTVIDGEARLSGAHIGNNVLFSHSVLRNSTGSALHAEGLQARCLDLLFAEQPQGAINLQHARVNVLRDNPMTWPTLLKLNGFAYDTLHRKAPRLRNGWPGSPATKARSNPNRSNSWPPITRVSATTPTPAAYCCEKSGSTAPPNPPPVASGAMPRT</sequence>
<dbReference type="RefSeq" id="WP_242377140.1">
    <property type="nucleotide sequence ID" value="NZ_JAKRKC020000001.1"/>
</dbReference>